<feature type="domain" description="ATP-grasp" evidence="6">
    <location>
        <begin position="114"/>
        <end position="310"/>
    </location>
</feature>
<keyword evidence="8" id="KW-1185">Reference proteome</keyword>
<proteinExistence type="predicted"/>
<reference evidence="7 8" key="1">
    <citation type="submission" date="2020-02" db="EMBL/GenBank/DDBJ databases">
        <title>Whole Genome Shotgun Sequence of Streptomyces sp. strain CWH03.</title>
        <authorList>
            <person name="Dohra H."/>
            <person name="Kodani S."/>
            <person name="Yamamura H."/>
        </authorList>
    </citation>
    <scope>NUCLEOTIDE SEQUENCE [LARGE SCALE GENOMIC DNA]</scope>
    <source>
        <strain evidence="7 8">CWH03</strain>
    </source>
</reference>
<organism evidence="7 8">
    <name type="scientific">Streptomyces pacificus</name>
    <dbReference type="NCBI Taxonomy" id="2705029"/>
    <lineage>
        <taxon>Bacteria</taxon>
        <taxon>Bacillati</taxon>
        <taxon>Actinomycetota</taxon>
        <taxon>Actinomycetes</taxon>
        <taxon>Kitasatosporales</taxon>
        <taxon>Streptomycetaceae</taxon>
        <taxon>Streptomyces</taxon>
    </lineage>
</organism>
<dbReference type="SUPFAM" id="SSF56059">
    <property type="entry name" value="Glutathione synthetase ATP-binding domain-like"/>
    <property type="match status" value="1"/>
</dbReference>
<dbReference type="RefSeq" id="WP_173263708.1">
    <property type="nucleotide sequence ID" value="NZ_BLLG01000004.1"/>
</dbReference>
<dbReference type="EMBL" id="BLLG01000004">
    <property type="protein sequence ID" value="GFH35759.1"/>
    <property type="molecule type" value="Genomic_DNA"/>
</dbReference>
<dbReference type="Proteomes" id="UP000484988">
    <property type="component" value="Unassembled WGS sequence"/>
</dbReference>
<dbReference type="InterPro" id="IPR013815">
    <property type="entry name" value="ATP_grasp_subdomain_1"/>
</dbReference>
<evidence type="ECO:0000256" key="5">
    <source>
        <dbReference type="PROSITE-ProRule" id="PRU00409"/>
    </source>
</evidence>
<dbReference type="Pfam" id="PF02222">
    <property type="entry name" value="ATP-grasp"/>
    <property type="match status" value="1"/>
</dbReference>
<dbReference type="GO" id="GO:0016874">
    <property type="term" value="F:ligase activity"/>
    <property type="evidence" value="ECO:0007669"/>
    <property type="project" value="UniProtKB-KW"/>
</dbReference>
<dbReference type="PANTHER" id="PTHR43585">
    <property type="entry name" value="FUMIPYRROLE BIOSYNTHESIS PROTEIN C"/>
    <property type="match status" value="1"/>
</dbReference>
<evidence type="ECO:0000259" key="6">
    <source>
        <dbReference type="PROSITE" id="PS50975"/>
    </source>
</evidence>
<dbReference type="InterPro" id="IPR003135">
    <property type="entry name" value="ATP-grasp_carboxylate-amine"/>
</dbReference>
<evidence type="ECO:0000256" key="4">
    <source>
        <dbReference type="ARBA" id="ARBA00022840"/>
    </source>
</evidence>
<dbReference type="InterPro" id="IPR011761">
    <property type="entry name" value="ATP-grasp"/>
</dbReference>
<comment type="caution">
    <text evidence="7">The sequence shown here is derived from an EMBL/GenBank/DDBJ whole genome shotgun (WGS) entry which is preliminary data.</text>
</comment>
<keyword evidence="3" id="KW-0658">Purine biosynthesis</keyword>
<dbReference type="InterPro" id="IPR040570">
    <property type="entry name" value="LAL_C2"/>
</dbReference>
<protein>
    <submittedName>
        <fullName evidence="7">ATP-grasp domain-containing protein</fullName>
    </submittedName>
</protein>
<accession>A0A6A0AS53</accession>
<evidence type="ECO:0000313" key="8">
    <source>
        <dbReference type="Proteomes" id="UP000484988"/>
    </source>
</evidence>
<dbReference type="PANTHER" id="PTHR43585:SF2">
    <property type="entry name" value="ATP-GRASP ENZYME FSQD"/>
    <property type="match status" value="1"/>
</dbReference>
<keyword evidence="4 5" id="KW-0067">ATP-binding</keyword>
<evidence type="ECO:0000256" key="1">
    <source>
        <dbReference type="ARBA" id="ARBA00022598"/>
    </source>
</evidence>
<evidence type="ECO:0000256" key="3">
    <source>
        <dbReference type="ARBA" id="ARBA00022755"/>
    </source>
</evidence>
<dbReference type="AlphaFoldDB" id="A0A6A0AS53"/>
<dbReference type="InterPro" id="IPR052032">
    <property type="entry name" value="ATP-dep_AA_Ligase"/>
</dbReference>
<dbReference type="Gene3D" id="3.30.470.20">
    <property type="entry name" value="ATP-grasp fold, B domain"/>
    <property type="match status" value="1"/>
</dbReference>
<dbReference type="Gene3D" id="3.40.50.20">
    <property type="match status" value="1"/>
</dbReference>
<dbReference type="Gene3D" id="3.30.1490.20">
    <property type="entry name" value="ATP-grasp fold, A domain"/>
    <property type="match status" value="1"/>
</dbReference>
<gene>
    <name evidence="7" type="ORF">SCWH03_19810</name>
</gene>
<dbReference type="GO" id="GO:0046872">
    <property type="term" value="F:metal ion binding"/>
    <property type="evidence" value="ECO:0007669"/>
    <property type="project" value="InterPro"/>
</dbReference>
<dbReference type="GO" id="GO:0006164">
    <property type="term" value="P:purine nucleotide biosynthetic process"/>
    <property type="evidence" value="ECO:0007669"/>
    <property type="project" value="UniProtKB-KW"/>
</dbReference>
<evidence type="ECO:0000313" key="7">
    <source>
        <dbReference type="EMBL" id="GFH35759.1"/>
    </source>
</evidence>
<evidence type="ECO:0000256" key="2">
    <source>
        <dbReference type="ARBA" id="ARBA00022741"/>
    </source>
</evidence>
<name>A0A6A0AS53_9ACTN</name>
<dbReference type="GO" id="GO:0005524">
    <property type="term" value="F:ATP binding"/>
    <property type="evidence" value="ECO:0007669"/>
    <property type="project" value="UniProtKB-UniRule"/>
</dbReference>
<keyword evidence="2 5" id="KW-0547">Nucleotide-binding</keyword>
<dbReference type="PROSITE" id="PS50975">
    <property type="entry name" value="ATP_GRASP"/>
    <property type="match status" value="1"/>
</dbReference>
<keyword evidence="1" id="KW-0436">Ligase</keyword>
<dbReference type="Pfam" id="PF18603">
    <property type="entry name" value="LAL_C2"/>
    <property type="match status" value="1"/>
</dbReference>
<sequence length="405" mass="43319">MPKTSHVAVLATRRRALPLRLLQKSDDLRITVIADQGHTHVFGPSVTVREIATVRDPGLVLETVSELSRKDPVDRIVSPVELAVPSAGYVRSTLGIPGDSYDMSLAFSNKFIMKQRLAAAGLPTAAFRQVMKVDDVPEAAAHTGWPCVTKPVFGGGCMGVTVLDSPEDHERLLSGPAGEEIRNSTTPLIVEQFIEMDHEYHCDAVVRDGKVVFAAPSRYFSPILGQVDTFSGSYLLPQGHEDFTAVTELNAEVVRALGLTDGVTHLELFKTGSGFVVGEIACRPGGGGITAAVQRHHGVDLWDVFWEVSLGRTPDIAPRSPEGILATVMLPTRPGRITGLSTEAELAACPGVVAVNMSLSVGDVVPPDLTSATTTGLVFFTARDEAEMAQHLHELSDAYVLEVGV</sequence>